<dbReference type="PANTHER" id="PTHR43806:SF67">
    <property type="entry name" value="EGF-LIKE DOMAIN-CONTAINING PROTEIN"/>
    <property type="match status" value="1"/>
</dbReference>
<dbReference type="InterPro" id="IPR000209">
    <property type="entry name" value="Peptidase_S8/S53_dom"/>
</dbReference>
<proteinExistence type="inferred from homology"/>
<keyword evidence="10" id="KW-1185">Reference proteome</keyword>
<keyword evidence="3 5" id="KW-0378">Hydrolase</keyword>
<dbReference type="Gene3D" id="2.60.40.10">
    <property type="entry name" value="Immunoglobulins"/>
    <property type="match status" value="1"/>
</dbReference>
<evidence type="ECO:0000256" key="5">
    <source>
        <dbReference type="PROSITE-ProRule" id="PRU01240"/>
    </source>
</evidence>
<dbReference type="PANTHER" id="PTHR43806">
    <property type="entry name" value="PEPTIDASE S8"/>
    <property type="match status" value="1"/>
</dbReference>
<accession>A0A4R8W5I6</accession>
<evidence type="ECO:0000256" key="7">
    <source>
        <dbReference type="SAM" id="SignalP"/>
    </source>
</evidence>
<dbReference type="InterPro" id="IPR023828">
    <property type="entry name" value="Peptidase_S8_Ser-AS"/>
</dbReference>
<dbReference type="EMBL" id="SOFM01000038">
    <property type="protein sequence ID" value="TFC02002.1"/>
    <property type="molecule type" value="Genomic_DNA"/>
</dbReference>
<keyword evidence="7" id="KW-0732">Signal</keyword>
<feature type="region of interest" description="Disordered" evidence="6">
    <location>
        <begin position="566"/>
        <end position="587"/>
    </location>
</feature>
<reference evidence="9 10" key="1">
    <citation type="submission" date="2019-03" db="EMBL/GenBank/DDBJ databases">
        <title>Genomics of glacier-inhabiting Cryobacterium strains.</title>
        <authorList>
            <person name="Liu Q."/>
            <person name="Xin Y.-H."/>
        </authorList>
    </citation>
    <scope>NUCLEOTIDE SEQUENCE [LARGE SCALE GENOMIC DNA]</scope>
    <source>
        <strain evidence="9 10">RHLT2-21</strain>
    </source>
</reference>
<dbReference type="SUPFAM" id="SSF52743">
    <property type="entry name" value="Subtilisin-like"/>
    <property type="match status" value="1"/>
</dbReference>
<dbReference type="GO" id="GO:0005975">
    <property type="term" value="P:carbohydrate metabolic process"/>
    <property type="evidence" value="ECO:0007669"/>
    <property type="project" value="UniProtKB-ARBA"/>
</dbReference>
<feature type="active site" description="Charge relay system" evidence="5">
    <location>
        <position position="395"/>
    </location>
</feature>
<dbReference type="InterPro" id="IPR050131">
    <property type="entry name" value="Peptidase_S8_subtilisin-like"/>
</dbReference>
<dbReference type="InterPro" id="IPR015500">
    <property type="entry name" value="Peptidase_S8_subtilisin-rel"/>
</dbReference>
<evidence type="ECO:0000256" key="1">
    <source>
        <dbReference type="ARBA" id="ARBA00011073"/>
    </source>
</evidence>
<evidence type="ECO:0000256" key="6">
    <source>
        <dbReference type="SAM" id="MobiDB-lite"/>
    </source>
</evidence>
<feature type="active site" description="Charge relay system" evidence="5">
    <location>
        <position position="220"/>
    </location>
</feature>
<dbReference type="InterPro" id="IPR013783">
    <property type="entry name" value="Ig-like_fold"/>
</dbReference>
<feature type="active site" description="Charge relay system" evidence="5">
    <location>
        <position position="182"/>
    </location>
</feature>
<dbReference type="InterPro" id="IPR036852">
    <property type="entry name" value="Peptidase_S8/S53_dom_sf"/>
</dbReference>
<feature type="compositionally biased region" description="Low complexity" evidence="6">
    <location>
        <begin position="568"/>
        <end position="580"/>
    </location>
</feature>
<keyword evidence="4 5" id="KW-0720">Serine protease</keyword>
<organism evidence="9 10">
    <name type="scientific">Cryobacterium mannosilyticum</name>
    <dbReference type="NCBI Taxonomy" id="1259190"/>
    <lineage>
        <taxon>Bacteria</taxon>
        <taxon>Bacillati</taxon>
        <taxon>Actinomycetota</taxon>
        <taxon>Actinomycetes</taxon>
        <taxon>Micrococcales</taxon>
        <taxon>Microbacteriaceae</taxon>
        <taxon>Cryobacterium</taxon>
    </lineage>
</organism>
<keyword evidence="2 5" id="KW-0645">Protease</keyword>
<evidence type="ECO:0000313" key="10">
    <source>
        <dbReference type="Proteomes" id="UP000297643"/>
    </source>
</evidence>
<feature type="signal peptide" evidence="7">
    <location>
        <begin position="1"/>
        <end position="24"/>
    </location>
</feature>
<sequence length="1009" mass="102353">MRKTLAVTVMVALFLAGLAPAASARNLATPRTGSLTPEVQAIVDSLPPGDMTTVVVTLRDQADLKHVPGDRRAARLKGTILALKAKADASQVPIRTLLRARAVEGRVARTTPLWVVNGISVTATADVIQALAARPDVSSITADQVVVVPSVGIPEPNVTKVSAPALWDLGFTGQDVVVASLDSGADITHPDLAGRWRGGTDSWYDPYGEHPTTPTDLSGHGTATTGVIVAGDAGGTSIGMAPGARWIAAKIFNDRGAATATAIHQAFQWVLDPDHDPNTPDAPQIVNGSWSIGAGPGCDLSFQPDLQALRAAGILPVFAAGNYGSGGSTSVSPANYPEALAVGAVTGTDLIYSPSSRGPSACGARTRVFPDLVAPGVTIRTTDLYGMYQTSSGTSMAAPHAAGALALLLGAIPGLSADQAQAALTGTALDLGLAGPDAAYGNGRLDVLSAYQWLKGQQDFGVTFTPAEASSIAGGSVTYTVQVTRAYGFSGDVSLSLSGLSAEQADWTFTPTVVPAGSGASQLTVATSSAIPTGSHPLTITASNGTTSRTSTGILAITEPSVGDLIGPATTSPTLTPSPANGSADANLHAIGDDAAAGGSNVAAAEYFTDTLGADGAGTAMTVAPPAPVASLDATIPAAIVSALADGSHTIFVHAKDAAGNWGSTATTTLLVDKIKPVVSLVSATPNPALGASTVSLTAQATDALTAVTRAEWFTGADPGVGNGTPMAVSGTGPWGLSASPINVSSWNEGAYTLTVRVRDAAGNWSVNAGTVLQVRAPLFFSTFGNTNPPGVAGTADDADIYNWSGTAFSRAIDVSVPPYNLPGGTNVDGFDRVDATHFYLSFSAANTTVPGLGAVQDEDVVFYDAGTWSVYFDGTARGLTAANQDLDAISIVGGALHFSTLGNTSPPGVAGVADDADIYSWNGTVFARFWDASADGLANGANVDGFVRVDATRFYLSFSADTTVPALGAVQDEDVVYFNNSVWSVYFDGTAHGLGASDNLDVDAFDLL</sequence>
<evidence type="ECO:0000313" key="9">
    <source>
        <dbReference type="EMBL" id="TFC02002.1"/>
    </source>
</evidence>
<gene>
    <name evidence="9" type="ORF">E3O32_12270</name>
</gene>
<evidence type="ECO:0000259" key="8">
    <source>
        <dbReference type="Pfam" id="PF00082"/>
    </source>
</evidence>
<dbReference type="GO" id="GO:0004252">
    <property type="term" value="F:serine-type endopeptidase activity"/>
    <property type="evidence" value="ECO:0007669"/>
    <property type="project" value="UniProtKB-UniRule"/>
</dbReference>
<comment type="similarity">
    <text evidence="1 5">Belongs to the peptidase S8 family.</text>
</comment>
<dbReference type="AlphaFoldDB" id="A0A4R8W5I6"/>
<evidence type="ECO:0000256" key="3">
    <source>
        <dbReference type="ARBA" id="ARBA00022801"/>
    </source>
</evidence>
<dbReference type="PRINTS" id="PR00723">
    <property type="entry name" value="SUBTILISIN"/>
</dbReference>
<dbReference type="Proteomes" id="UP000297643">
    <property type="component" value="Unassembled WGS sequence"/>
</dbReference>
<evidence type="ECO:0000256" key="2">
    <source>
        <dbReference type="ARBA" id="ARBA00022670"/>
    </source>
</evidence>
<comment type="caution">
    <text evidence="9">The sequence shown here is derived from an EMBL/GenBank/DDBJ whole genome shotgun (WGS) entry which is preliminary data.</text>
</comment>
<protein>
    <recommendedName>
        <fullName evidence="8">Peptidase S8/S53 domain-containing protein</fullName>
    </recommendedName>
</protein>
<dbReference type="GO" id="GO:0006508">
    <property type="term" value="P:proteolysis"/>
    <property type="evidence" value="ECO:0007669"/>
    <property type="project" value="UniProtKB-KW"/>
</dbReference>
<feature type="domain" description="Peptidase S8/S53" evidence="8">
    <location>
        <begin position="173"/>
        <end position="443"/>
    </location>
</feature>
<dbReference type="Gene3D" id="3.40.50.200">
    <property type="entry name" value="Peptidase S8/S53 domain"/>
    <property type="match status" value="1"/>
</dbReference>
<name>A0A4R8W5I6_9MICO</name>
<feature type="chain" id="PRO_5020633112" description="Peptidase S8/S53 domain-containing protein" evidence="7">
    <location>
        <begin position="25"/>
        <end position="1009"/>
    </location>
</feature>
<dbReference type="PROSITE" id="PS00138">
    <property type="entry name" value="SUBTILASE_SER"/>
    <property type="match status" value="1"/>
</dbReference>
<evidence type="ECO:0000256" key="4">
    <source>
        <dbReference type="ARBA" id="ARBA00022825"/>
    </source>
</evidence>
<dbReference type="Pfam" id="PF00082">
    <property type="entry name" value="Peptidase_S8"/>
    <property type="match status" value="1"/>
</dbReference>
<dbReference type="RefSeq" id="WP_134509911.1">
    <property type="nucleotide sequence ID" value="NZ_SOFM01000038.1"/>
</dbReference>
<dbReference type="PROSITE" id="PS51892">
    <property type="entry name" value="SUBTILASE"/>
    <property type="match status" value="1"/>
</dbReference>